<name>A0A1S3ZW86_TOBAC</name>
<evidence type="ECO:0000313" key="1">
    <source>
        <dbReference type="RefSeq" id="XP_016468589.1"/>
    </source>
</evidence>
<organism evidence="1">
    <name type="scientific">Nicotiana tabacum</name>
    <name type="common">Common tobacco</name>
    <dbReference type="NCBI Taxonomy" id="4097"/>
    <lineage>
        <taxon>Eukaryota</taxon>
        <taxon>Viridiplantae</taxon>
        <taxon>Streptophyta</taxon>
        <taxon>Embryophyta</taxon>
        <taxon>Tracheophyta</taxon>
        <taxon>Spermatophyta</taxon>
        <taxon>Magnoliopsida</taxon>
        <taxon>eudicotyledons</taxon>
        <taxon>Gunneridae</taxon>
        <taxon>Pentapetalae</taxon>
        <taxon>asterids</taxon>
        <taxon>lamiids</taxon>
        <taxon>Solanales</taxon>
        <taxon>Solanaceae</taxon>
        <taxon>Nicotianoideae</taxon>
        <taxon>Nicotianeae</taxon>
        <taxon>Nicotiana</taxon>
    </lineage>
</organism>
<gene>
    <name evidence="1" type="primary">LOC107791106</name>
</gene>
<dbReference type="OrthoDB" id="1296755at2759"/>
<dbReference type="PaxDb" id="4097-A0A1S3ZW86"/>
<dbReference type="STRING" id="4097.A0A1S3ZW86"/>
<accession>A0A1S3ZW86</accession>
<dbReference type="PANTHER" id="PTHR11439:SF466">
    <property type="entry name" value="CCHC-TYPE DOMAIN-CONTAINING PROTEIN"/>
    <property type="match status" value="1"/>
</dbReference>
<dbReference type="AlphaFoldDB" id="A0A1S3ZW86"/>
<sequence>MKDLGNLKYFLGIEFARSKEGINMHKRKYALEFISKDGLSAAKHTSTPIDTTPIDTNIKLTSTINDKVICTKSQVEKDLLVDQATYQRLIGKLLYLTVTRHDISFGVQTLSQFLQQHKQSHMTATLRIVRYIKNQPGRGILLSSKTSNVVTAYCDVDWAACPITRRSVTCFLIKIGDSLGSWKSKKQITFSRSSAEVELEVLQQL</sequence>
<dbReference type="PANTHER" id="PTHR11439">
    <property type="entry name" value="GAG-POL-RELATED RETROTRANSPOSON"/>
    <property type="match status" value="1"/>
</dbReference>
<reference evidence="1" key="1">
    <citation type="submission" date="2025-08" db="UniProtKB">
        <authorList>
            <consortium name="RefSeq"/>
        </authorList>
    </citation>
    <scope>IDENTIFICATION</scope>
</reference>
<dbReference type="CDD" id="cd09272">
    <property type="entry name" value="RNase_HI_RT_Ty1"/>
    <property type="match status" value="1"/>
</dbReference>
<dbReference type="KEGG" id="nta:107791106"/>
<protein>
    <submittedName>
        <fullName evidence="1">Uncharacterized mitochondrial protein AtMg00810-like</fullName>
    </submittedName>
</protein>
<dbReference type="RefSeq" id="XP_016468589.1">
    <property type="nucleotide sequence ID" value="XM_016613103.1"/>
</dbReference>
<proteinExistence type="predicted"/>